<gene>
    <name evidence="1" type="ORF">E2C01_014732</name>
</gene>
<protein>
    <recommendedName>
        <fullName evidence="3">Reverse transcriptase domain-containing protein</fullName>
    </recommendedName>
</protein>
<keyword evidence="2" id="KW-1185">Reference proteome</keyword>
<evidence type="ECO:0000313" key="2">
    <source>
        <dbReference type="Proteomes" id="UP000324222"/>
    </source>
</evidence>
<reference evidence="1 2" key="1">
    <citation type="submission" date="2019-05" db="EMBL/GenBank/DDBJ databases">
        <title>Another draft genome of Portunus trituberculatus and its Hox gene families provides insights of decapod evolution.</title>
        <authorList>
            <person name="Jeong J.-H."/>
            <person name="Song I."/>
            <person name="Kim S."/>
            <person name="Choi T."/>
            <person name="Kim D."/>
            <person name="Ryu S."/>
            <person name="Kim W."/>
        </authorList>
    </citation>
    <scope>NUCLEOTIDE SEQUENCE [LARGE SCALE GENOMIC DNA]</scope>
    <source>
        <tissue evidence="1">Muscle</tissue>
    </source>
</reference>
<dbReference type="Proteomes" id="UP000324222">
    <property type="component" value="Unassembled WGS sequence"/>
</dbReference>
<name>A0A5B7DKW0_PORTR</name>
<dbReference type="EMBL" id="VSRR010001010">
    <property type="protein sequence ID" value="MPC21737.1"/>
    <property type="molecule type" value="Genomic_DNA"/>
</dbReference>
<dbReference type="AlphaFoldDB" id="A0A5B7DKW0"/>
<sequence>MGAGCCNKTRQIDMPRGKLWEIFNAALSSDHFLDGFKQAKMRMIPKLHIHLETGNHLHAAQYGFRSGRGTVHAITLATETMAVHQANRSCCNLVLQDNRQPFRKLTDPAGTPHKP</sequence>
<proteinExistence type="predicted"/>
<accession>A0A5B7DKW0</accession>
<organism evidence="1 2">
    <name type="scientific">Portunus trituberculatus</name>
    <name type="common">Swimming crab</name>
    <name type="synonym">Neptunus trituberculatus</name>
    <dbReference type="NCBI Taxonomy" id="210409"/>
    <lineage>
        <taxon>Eukaryota</taxon>
        <taxon>Metazoa</taxon>
        <taxon>Ecdysozoa</taxon>
        <taxon>Arthropoda</taxon>
        <taxon>Crustacea</taxon>
        <taxon>Multicrustacea</taxon>
        <taxon>Malacostraca</taxon>
        <taxon>Eumalacostraca</taxon>
        <taxon>Eucarida</taxon>
        <taxon>Decapoda</taxon>
        <taxon>Pleocyemata</taxon>
        <taxon>Brachyura</taxon>
        <taxon>Eubrachyura</taxon>
        <taxon>Portunoidea</taxon>
        <taxon>Portunidae</taxon>
        <taxon>Portuninae</taxon>
        <taxon>Portunus</taxon>
    </lineage>
</organism>
<evidence type="ECO:0008006" key="3">
    <source>
        <dbReference type="Google" id="ProtNLM"/>
    </source>
</evidence>
<comment type="caution">
    <text evidence="1">The sequence shown here is derived from an EMBL/GenBank/DDBJ whole genome shotgun (WGS) entry which is preliminary data.</text>
</comment>
<evidence type="ECO:0000313" key="1">
    <source>
        <dbReference type="EMBL" id="MPC21737.1"/>
    </source>
</evidence>